<dbReference type="AlphaFoldDB" id="A0A2P2GSN3"/>
<dbReference type="Pfam" id="PF06013">
    <property type="entry name" value="WXG100"/>
    <property type="match status" value="1"/>
</dbReference>
<gene>
    <name evidence="1" type="ORF">VO63_06985</name>
</gene>
<dbReference type="InterPro" id="IPR036689">
    <property type="entry name" value="ESAT-6-like_sf"/>
</dbReference>
<dbReference type="Gene3D" id="1.10.287.1060">
    <property type="entry name" value="ESAT-6-like"/>
    <property type="match status" value="1"/>
</dbReference>
<proteinExistence type="predicted"/>
<name>A0A2P2GSN3_STREW</name>
<evidence type="ECO:0008006" key="3">
    <source>
        <dbReference type="Google" id="ProtNLM"/>
    </source>
</evidence>
<evidence type="ECO:0000313" key="1">
    <source>
        <dbReference type="EMBL" id="KKZ74501.1"/>
    </source>
</evidence>
<evidence type="ECO:0000313" key="2">
    <source>
        <dbReference type="Proteomes" id="UP000265325"/>
    </source>
</evidence>
<dbReference type="Proteomes" id="UP000265325">
    <property type="component" value="Unassembled WGS sequence"/>
</dbReference>
<accession>A0A2P2GSN3</accession>
<keyword evidence="2" id="KW-1185">Reference proteome</keyword>
<organism evidence="1 2">
    <name type="scientific">Streptomyces showdoensis</name>
    <dbReference type="NCBI Taxonomy" id="68268"/>
    <lineage>
        <taxon>Bacteria</taxon>
        <taxon>Bacillati</taxon>
        <taxon>Actinomycetota</taxon>
        <taxon>Actinomycetes</taxon>
        <taxon>Kitasatosporales</taxon>
        <taxon>Streptomycetaceae</taxon>
        <taxon>Streptomyces</taxon>
    </lineage>
</organism>
<reference evidence="1 2" key="1">
    <citation type="submission" date="2015-05" db="EMBL/GenBank/DDBJ databases">
        <title>Draft Genome assembly of Streptomyces showdoensis.</title>
        <authorList>
            <person name="Thapa K.K."/>
            <person name="Metsa-Ketela M."/>
        </authorList>
    </citation>
    <scope>NUCLEOTIDE SEQUENCE [LARGE SCALE GENOMIC DNA]</scope>
    <source>
        <strain evidence="1 2">ATCC 15227</strain>
    </source>
</reference>
<protein>
    <recommendedName>
        <fullName evidence="3">ESAT-6-like protein</fullName>
    </recommendedName>
</protein>
<dbReference type="OrthoDB" id="3387628at2"/>
<dbReference type="RefSeq" id="WP_046906709.1">
    <property type="nucleotide sequence ID" value="NZ_BAAAXG010000013.1"/>
</dbReference>
<sequence length="100" mass="11094">MTDDGSISVDIAALREIAGDLEDILRRLDERLSALYDRTVPVVLAWKGEAREAFVDELDRWDRQMTDLRAAQAWLHAIASTGHANYAAAQRATLRGWGGA</sequence>
<dbReference type="SUPFAM" id="SSF140453">
    <property type="entry name" value="EsxAB dimer-like"/>
    <property type="match status" value="1"/>
</dbReference>
<dbReference type="InterPro" id="IPR010310">
    <property type="entry name" value="T7SS_ESAT-6-like"/>
</dbReference>
<comment type="caution">
    <text evidence="1">The sequence shown here is derived from an EMBL/GenBank/DDBJ whole genome shotgun (WGS) entry which is preliminary data.</text>
</comment>
<dbReference type="EMBL" id="LAQS01000008">
    <property type="protein sequence ID" value="KKZ74501.1"/>
    <property type="molecule type" value="Genomic_DNA"/>
</dbReference>